<dbReference type="HAMAP" id="MF_00040">
    <property type="entry name" value="RRF"/>
    <property type="match status" value="1"/>
</dbReference>
<accession>A0ABY5DJE3</accession>
<reference evidence="6 7" key="1">
    <citation type="journal article" date="2022" name="Nat. Microbiol.">
        <title>The microbiome of a bacterivorous marine choanoflagellate contains a resource-demanding obligate bacterial associate.</title>
        <authorList>
            <person name="Needham D.M."/>
            <person name="Poirier C."/>
            <person name="Bachy C."/>
            <person name="George E.E."/>
            <person name="Wilken S."/>
            <person name="Yung C.C.M."/>
            <person name="Limardo A.J."/>
            <person name="Morando M."/>
            <person name="Sudek L."/>
            <person name="Malmstrom R.R."/>
            <person name="Keeling P.J."/>
            <person name="Santoro A.E."/>
            <person name="Worden A.Z."/>
        </authorList>
    </citation>
    <scope>NUCLEOTIDE SEQUENCE [LARGE SCALE GENOMIC DNA]</scope>
    <source>
        <strain evidence="6 7">Comchoano-1</strain>
    </source>
</reference>
<feature type="coiled-coil region" evidence="4">
    <location>
        <begin position="130"/>
        <end position="177"/>
    </location>
</feature>
<comment type="function">
    <text evidence="3">Responsible for the release of ribosomes from messenger RNA at the termination of protein biosynthesis. May increase the efficiency of translation by recycling ribosomes from one round of translation to another.</text>
</comment>
<name>A0ABY5DJE3_9GAMM</name>
<evidence type="ECO:0000259" key="5">
    <source>
        <dbReference type="Pfam" id="PF01765"/>
    </source>
</evidence>
<dbReference type="RefSeq" id="WP_258568445.1">
    <property type="nucleotide sequence ID" value="NZ_CP092900.1"/>
</dbReference>
<keyword evidence="7" id="KW-1185">Reference proteome</keyword>
<protein>
    <recommendedName>
        <fullName evidence="3">Ribosome-recycling factor</fullName>
        <shortName evidence="3">RRF</shortName>
    </recommendedName>
    <alternativeName>
        <fullName evidence="3">Ribosome-releasing factor</fullName>
    </alternativeName>
</protein>
<evidence type="ECO:0000313" key="6">
    <source>
        <dbReference type="EMBL" id="UTC24660.1"/>
    </source>
</evidence>
<feature type="domain" description="Ribosome recycling factor" evidence="5">
    <location>
        <begin position="17"/>
        <end position="180"/>
    </location>
</feature>
<dbReference type="EMBL" id="CP092900">
    <property type="protein sequence ID" value="UTC24660.1"/>
    <property type="molecule type" value="Genomic_DNA"/>
</dbReference>
<dbReference type="CDD" id="cd00520">
    <property type="entry name" value="RRF"/>
    <property type="match status" value="1"/>
</dbReference>
<dbReference type="PANTHER" id="PTHR20982">
    <property type="entry name" value="RIBOSOME RECYCLING FACTOR"/>
    <property type="match status" value="1"/>
</dbReference>
<dbReference type="Gene3D" id="1.10.132.20">
    <property type="entry name" value="Ribosome-recycling factor"/>
    <property type="match status" value="1"/>
</dbReference>
<evidence type="ECO:0000256" key="2">
    <source>
        <dbReference type="ARBA" id="ARBA00022917"/>
    </source>
</evidence>
<dbReference type="Proteomes" id="UP001055955">
    <property type="component" value="Chromosome"/>
</dbReference>
<proteinExistence type="inferred from homology"/>
<dbReference type="InterPro" id="IPR036191">
    <property type="entry name" value="RRF_sf"/>
</dbReference>
<dbReference type="Gene3D" id="3.30.1360.40">
    <property type="match status" value="1"/>
</dbReference>
<comment type="similarity">
    <text evidence="1 3">Belongs to the RRF family.</text>
</comment>
<keyword evidence="2 3" id="KW-0648">Protein biosynthesis</keyword>
<evidence type="ECO:0000313" key="7">
    <source>
        <dbReference type="Proteomes" id="UP001055955"/>
    </source>
</evidence>
<dbReference type="PANTHER" id="PTHR20982:SF3">
    <property type="entry name" value="MITOCHONDRIAL RIBOSOME RECYCLING FACTOR PSEUDO 1"/>
    <property type="match status" value="1"/>
</dbReference>
<dbReference type="Pfam" id="PF01765">
    <property type="entry name" value="RRF"/>
    <property type="match status" value="1"/>
</dbReference>
<dbReference type="InterPro" id="IPR002661">
    <property type="entry name" value="Ribosome_recyc_fac"/>
</dbReference>
<comment type="subcellular location">
    <subcellularLocation>
        <location evidence="3">Cytoplasm</location>
    </subcellularLocation>
</comment>
<sequence>MVNENMKKKMQAAVDAFKEELIGLRTGRAHPGLLERVSVDYYGSQTPLKQMANIVAPDSRTLMITPWDKSAKDVIIKAITVSDLGLTPVNVGEVIKVSIPTLTEERRLDLVKHLGAESEKTKVGIRNIRRQELSDLKAELKEKLISEDDERRSAAQIQKVTDEMVALVDQITQQKEKELMTV</sequence>
<gene>
    <name evidence="3 6" type="primary">frr</name>
    <name evidence="6" type="ORF">MMH89_00575</name>
</gene>
<evidence type="ECO:0000256" key="4">
    <source>
        <dbReference type="SAM" id="Coils"/>
    </source>
</evidence>
<evidence type="ECO:0000256" key="1">
    <source>
        <dbReference type="ARBA" id="ARBA00005912"/>
    </source>
</evidence>
<organism evidence="6 7">
    <name type="scientific">Candidatus Comchoanobacter bicostacola</name>
    <dbReference type="NCBI Taxonomy" id="2919598"/>
    <lineage>
        <taxon>Bacteria</taxon>
        <taxon>Pseudomonadati</taxon>
        <taxon>Pseudomonadota</taxon>
        <taxon>Gammaproteobacteria</taxon>
        <taxon>Candidatus Comchoanobacterales</taxon>
        <taxon>Candidatus Comchoanobacteraceae</taxon>
        <taxon>Candidatus Comchoanobacter</taxon>
    </lineage>
</organism>
<dbReference type="InterPro" id="IPR023584">
    <property type="entry name" value="Ribosome_recyc_fac_dom"/>
</dbReference>
<keyword evidence="3" id="KW-0963">Cytoplasm</keyword>
<dbReference type="NCBIfam" id="TIGR00496">
    <property type="entry name" value="frr"/>
    <property type="match status" value="1"/>
</dbReference>
<keyword evidence="4" id="KW-0175">Coiled coil</keyword>
<dbReference type="SUPFAM" id="SSF55194">
    <property type="entry name" value="Ribosome recycling factor, RRF"/>
    <property type="match status" value="1"/>
</dbReference>
<evidence type="ECO:0000256" key="3">
    <source>
        <dbReference type="HAMAP-Rule" id="MF_00040"/>
    </source>
</evidence>